<dbReference type="STRING" id="81972.D7KEX3"/>
<dbReference type="GO" id="GO:0016020">
    <property type="term" value="C:membrane"/>
    <property type="evidence" value="ECO:0007669"/>
    <property type="project" value="UniProtKB-SubCell"/>
</dbReference>
<feature type="domain" description="Very-long-chain aldehyde decarbonylase CER1-like C-terminal" evidence="2">
    <location>
        <begin position="38"/>
        <end position="106"/>
    </location>
</feature>
<name>D7KEX3_ARALL</name>
<dbReference type="Proteomes" id="UP000008694">
    <property type="component" value="Unassembled WGS sequence"/>
</dbReference>
<organism evidence="4">
    <name type="scientific">Arabidopsis lyrata subsp. lyrata</name>
    <name type="common">Lyre-leaved rock-cress</name>
    <dbReference type="NCBI Taxonomy" id="81972"/>
    <lineage>
        <taxon>Eukaryota</taxon>
        <taxon>Viridiplantae</taxon>
        <taxon>Streptophyta</taxon>
        <taxon>Embryophyta</taxon>
        <taxon>Tracheophyta</taxon>
        <taxon>Spermatophyta</taxon>
        <taxon>Magnoliopsida</taxon>
        <taxon>eudicotyledons</taxon>
        <taxon>Gunneridae</taxon>
        <taxon>Pentapetalae</taxon>
        <taxon>rosids</taxon>
        <taxon>malvids</taxon>
        <taxon>Brassicales</taxon>
        <taxon>Brassicaceae</taxon>
        <taxon>Camelineae</taxon>
        <taxon>Arabidopsis</taxon>
    </lineage>
</organism>
<proteinExistence type="predicted"/>
<accession>D7KEX3</accession>
<evidence type="ECO:0000313" key="4">
    <source>
        <dbReference type="Proteomes" id="UP000008694"/>
    </source>
</evidence>
<evidence type="ECO:0000259" key="2">
    <source>
        <dbReference type="Pfam" id="PF12076"/>
    </source>
</evidence>
<keyword evidence="4" id="KW-1185">Reference proteome</keyword>
<protein>
    <recommendedName>
        <fullName evidence="2">Very-long-chain aldehyde decarbonylase CER1-like C-terminal domain-containing protein</fullName>
    </recommendedName>
</protein>
<dbReference type="Pfam" id="PF12076">
    <property type="entry name" value="CER1-like_C"/>
    <property type="match status" value="1"/>
</dbReference>
<gene>
    <name evidence="3" type="ORF">ARALYDRAFT_891843</name>
</gene>
<dbReference type="AlphaFoldDB" id="D7KEX3"/>
<dbReference type="EMBL" id="GL348713">
    <property type="protein sequence ID" value="EFH67770.1"/>
    <property type="molecule type" value="Genomic_DNA"/>
</dbReference>
<comment type="subcellular location">
    <subcellularLocation>
        <location evidence="1">Membrane</location>
        <topology evidence="1">Multi-pass membrane protein</topology>
    </subcellularLocation>
</comment>
<dbReference type="Gramene" id="scaffold_104637.1">
    <property type="protein sequence ID" value="scaffold_104637.1"/>
    <property type="gene ID" value="scaffold_104637.1"/>
</dbReference>
<dbReference type="HOGENOM" id="CLU_2174425_0_0_1"/>
<dbReference type="eggNOG" id="ENOG502QR3T">
    <property type="taxonomic scope" value="Eukaryota"/>
</dbReference>
<evidence type="ECO:0000313" key="3">
    <source>
        <dbReference type="EMBL" id="EFH67770.1"/>
    </source>
</evidence>
<reference evidence="4" key="1">
    <citation type="journal article" date="2011" name="Nat. Genet.">
        <title>The Arabidopsis lyrata genome sequence and the basis of rapid genome size change.</title>
        <authorList>
            <person name="Hu T.T."/>
            <person name="Pattyn P."/>
            <person name="Bakker E.G."/>
            <person name="Cao J."/>
            <person name="Cheng J.-F."/>
            <person name="Clark R.M."/>
            <person name="Fahlgren N."/>
            <person name="Fawcett J.A."/>
            <person name="Grimwood J."/>
            <person name="Gundlach H."/>
            <person name="Haberer G."/>
            <person name="Hollister J.D."/>
            <person name="Ossowski S."/>
            <person name="Ottilar R.P."/>
            <person name="Salamov A.A."/>
            <person name="Schneeberger K."/>
            <person name="Spannagl M."/>
            <person name="Wang X."/>
            <person name="Yang L."/>
            <person name="Nasrallah M.E."/>
            <person name="Bergelson J."/>
            <person name="Carrington J.C."/>
            <person name="Gaut B.S."/>
            <person name="Schmutz J."/>
            <person name="Mayer K.F.X."/>
            <person name="Van de Peer Y."/>
            <person name="Grigoriev I.V."/>
            <person name="Nordborg M."/>
            <person name="Weigel D."/>
            <person name="Guo Y.-L."/>
        </authorList>
    </citation>
    <scope>NUCLEOTIDE SEQUENCE [LARGE SCALE GENOMIC DNA]</scope>
    <source>
        <strain evidence="4">cv. MN47</strain>
    </source>
</reference>
<sequence>MASNMLKVPLAPPHKIIEVAILEADEKGVRVMSLGLMNNLKAKEGTIFIPFSQFPPNKLREDCFYHSTPAMLVPKSAQNIDSCENWLGRRVMSGWRIVGIVHALEGLGGA</sequence>
<evidence type="ECO:0000256" key="1">
    <source>
        <dbReference type="ARBA" id="ARBA00004141"/>
    </source>
</evidence>
<dbReference type="InterPro" id="IPR021940">
    <property type="entry name" value="CER1-like_C"/>
</dbReference>